<proteinExistence type="predicted"/>
<protein>
    <submittedName>
        <fullName evidence="1">1916_t:CDS:1</fullName>
    </submittedName>
</protein>
<reference evidence="1" key="1">
    <citation type="submission" date="2021-06" db="EMBL/GenBank/DDBJ databases">
        <authorList>
            <person name="Kallberg Y."/>
            <person name="Tangrot J."/>
            <person name="Rosling A."/>
        </authorList>
    </citation>
    <scope>NUCLEOTIDE SEQUENCE</scope>
    <source>
        <strain evidence="1">IA702</strain>
    </source>
</reference>
<dbReference type="Proteomes" id="UP000789572">
    <property type="component" value="Unassembled WGS sequence"/>
</dbReference>
<feature type="non-terminal residue" evidence="1">
    <location>
        <position position="1"/>
    </location>
</feature>
<sequence length="134" mass="14587">DPVPYFMQCVLKTSLLEPSVPQFTADLVYNPCEVHTTPVPSFYNLTDTSSTLASLPILPIQLALHDATSCPDQPVARLVDPLPRGSCPYRSPAPGFLLRIKIFTGGTVESRTTSPLGISKQASNSSIYFPDLFM</sequence>
<name>A0A9N9GLH5_9GLOM</name>
<comment type="caution">
    <text evidence="1">The sequence shown here is derived from an EMBL/GenBank/DDBJ whole genome shotgun (WGS) entry which is preliminary data.</text>
</comment>
<dbReference type="AlphaFoldDB" id="A0A9N9GLH5"/>
<organism evidence="1 2">
    <name type="scientific">Paraglomus occultum</name>
    <dbReference type="NCBI Taxonomy" id="144539"/>
    <lineage>
        <taxon>Eukaryota</taxon>
        <taxon>Fungi</taxon>
        <taxon>Fungi incertae sedis</taxon>
        <taxon>Mucoromycota</taxon>
        <taxon>Glomeromycotina</taxon>
        <taxon>Glomeromycetes</taxon>
        <taxon>Paraglomerales</taxon>
        <taxon>Paraglomeraceae</taxon>
        <taxon>Paraglomus</taxon>
    </lineage>
</organism>
<evidence type="ECO:0000313" key="1">
    <source>
        <dbReference type="EMBL" id="CAG8617281.1"/>
    </source>
</evidence>
<keyword evidence="2" id="KW-1185">Reference proteome</keyword>
<evidence type="ECO:0000313" key="2">
    <source>
        <dbReference type="Proteomes" id="UP000789572"/>
    </source>
</evidence>
<gene>
    <name evidence="1" type="ORF">POCULU_LOCUS8247</name>
</gene>
<dbReference type="EMBL" id="CAJVPJ010002268">
    <property type="protein sequence ID" value="CAG8617281.1"/>
    <property type="molecule type" value="Genomic_DNA"/>
</dbReference>
<accession>A0A9N9GLH5</accession>